<dbReference type="InterPro" id="IPR011990">
    <property type="entry name" value="TPR-like_helical_dom_sf"/>
</dbReference>
<reference evidence="13 14" key="1">
    <citation type="journal article" date="2009" name="Science">
        <title>Green evolution and dynamic adaptations revealed by genomes of the marine picoeukaryotes Micromonas.</title>
        <authorList>
            <person name="Worden A.Z."/>
            <person name="Lee J.H."/>
            <person name="Mock T."/>
            <person name="Rouze P."/>
            <person name="Simmons M.P."/>
            <person name="Aerts A.L."/>
            <person name="Allen A.E."/>
            <person name="Cuvelier M.L."/>
            <person name="Derelle E."/>
            <person name="Everett M.V."/>
            <person name="Foulon E."/>
            <person name="Grimwood J."/>
            <person name="Gundlach H."/>
            <person name="Henrissat B."/>
            <person name="Napoli C."/>
            <person name="McDonald S.M."/>
            <person name="Parker M.S."/>
            <person name="Rombauts S."/>
            <person name="Salamov A."/>
            <person name="Von Dassow P."/>
            <person name="Badger J.H."/>
            <person name="Coutinho P.M."/>
            <person name="Demir E."/>
            <person name="Dubchak I."/>
            <person name="Gentemann C."/>
            <person name="Eikrem W."/>
            <person name="Gready J.E."/>
            <person name="John U."/>
            <person name="Lanier W."/>
            <person name="Lindquist E.A."/>
            <person name="Lucas S."/>
            <person name="Mayer K.F."/>
            <person name="Moreau H."/>
            <person name="Not F."/>
            <person name="Otillar R."/>
            <person name="Panaud O."/>
            <person name="Pangilinan J."/>
            <person name="Paulsen I."/>
            <person name="Piegu B."/>
            <person name="Poliakov A."/>
            <person name="Robbens S."/>
            <person name="Schmutz J."/>
            <person name="Toulza E."/>
            <person name="Wyss T."/>
            <person name="Zelensky A."/>
            <person name="Zhou K."/>
            <person name="Armbrust E.V."/>
            <person name="Bhattacharya D."/>
            <person name="Goodenough U.W."/>
            <person name="Van de Peer Y."/>
            <person name="Grigoriev I.V."/>
        </authorList>
    </citation>
    <scope>NUCLEOTIDE SEQUENCE [LARGE SCALE GENOMIC DNA]</scope>
    <source>
        <strain evidence="13 14">CCMP1545</strain>
    </source>
</reference>
<feature type="region of interest" description="Disordered" evidence="11">
    <location>
        <begin position="1"/>
        <end position="60"/>
    </location>
</feature>
<evidence type="ECO:0000313" key="13">
    <source>
        <dbReference type="EMBL" id="EEH59908.1"/>
    </source>
</evidence>
<evidence type="ECO:0000256" key="11">
    <source>
        <dbReference type="SAM" id="MobiDB-lite"/>
    </source>
</evidence>
<dbReference type="Pfam" id="PF23276">
    <property type="entry name" value="TPR_24"/>
    <property type="match status" value="1"/>
</dbReference>
<dbReference type="PROSITE" id="PS50103">
    <property type="entry name" value="ZF_C3H1"/>
    <property type="match status" value="1"/>
</dbReference>
<evidence type="ECO:0000256" key="3">
    <source>
        <dbReference type="ARBA" id="ARBA00011977"/>
    </source>
</evidence>
<keyword evidence="10" id="KW-0479">Metal-binding</keyword>
<sequence>MPKGKVRPWVNATSSPGGRVARTSHDVDKQQHTLFDKKKRAQKVRERSGREQAFRERNSERVAEGKRRKVSGEYARFTESLKAVCVDVDELTCLCYDGERSERNAALDALSANAQLGPFNSSGGTCMVERQVDTVNIPDVKPWFRSKELTLPAHERERRRARAEFLTRQIATASQQKQLSRAVSAYRQLVTHERLLPTSYTYAALINAYVNSGHMSGAIEVLKRMQAVPGMIPNVVIYTTMLKGHMLSGNVDAAEALVNELCATRKISPLDIRGINTFLRTCQRVGDTPRALNMYHRLCVQSPEVDSGRVTPNCSTYKIIVQLLAQNLQVEEIFRVITQAKIDAERVINGEPGGGAVTAQSCKFWSAGCCDRGARCLYYHSPNFTQRAEVEWVDALAFMHVQLARAAALLGMYRLVKESIEFATVALEKVENLLVGKSCREWGESLAVVDVDPAEDSSVMFKRTTRQELLLEIQRMNAFCGRVLAGLQNEPSLVKHLCRTLIFRHHTVENAEIPGKTVAAHSCILKGETNRKPQDTPPGMATFLRNMLFESLRVGFGLEIQCKRNQIDNLDTAKKYLCRCITDDCKIDFGALFSSDESFDLRFSATKQFERHVQSKYEIRNNREARQVKMEICAGNGDWVVAQAKEDPGSDWIALELRHERIHSIFSRAFCEGITNLCALGGDATQVLQNNIRPGSISYIFINFPEPPHHSGSRTADNRFHLLTSSFFECIHTVLIDDGVLTLFSDNHKYMRSLANTISSLLHEKDEKADEPMFLAEIAQGTAVDGKGSTTFENVAGMRLYQGLPGIGSGHIVHEQSYFDRFWKQGSHADRYFMIVSKN</sequence>
<evidence type="ECO:0000313" key="14">
    <source>
        <dbReference type="Proteomes" id="UP000001876"/>
    </source>
</evidence>
<evidence type="ECO:0000259" key="12">
    <source>
        <dbReference type="PROSITE" id="PS50103"/>
    </source>
</evidence>
<dbReference type="KEGG" id="mpp:MICPUCDRAFT_55656"/>
<dbReference type="PANTHER" id="PTHR47447">
    <property type="entry name" value="OS03G0856100 PROTEIN"/>
    <property type="match status" value="1"/>
</dbReference>
<feature type="zinc finger region" description="C3H1-type" evidence="10">
    <location>
        <begin position="356"/>
        <end position="383"/>
    </location>
</feature>
<protein>
    <recommendedName>
        <fullName evidence="3">tRNA (guanine(46)-N(7))-methyltransferase</fullName>
        <ecNumber evidence="3">2.1.1.33</ecNumber>
    </recommendedName>
</protein>
<comment type="similarity">
    <text evidence="2">Belongs to the PPR family. P subfamily.</text>
</comment>
<evidence type="ECO:0000256" key="7">
    <source>
        <dbReference type="ARBA" id="ARBA00022694"/>
    </source>
</evidence>
<dbReference type="OrthoDB" id="42736at2759"/>
<dbReference type="PANTHER" id="PTHR47447:SF17">
    <property type="entry name" value="OS12G0638900 PROTEIN"/>
    <property type="match status" value="1"/>
</dbReference>
<organism evidence="14">
    <name type="scientific">Micromonas pusilla (strain CCMP1545)</name>
    <name type="common">Picoplanktonic green alga</name>
    <dbReference type="NCBI Taxonomy" id="564608"/>
    <lineage>
        <taxon>Eukaryota</taxon>
        <taxon>Viridiplantae</taxon>
        <taxon>Chlorophyta</taxon>
        <taxon>Mamiellophyceae</taxon>
        <taxon>Mamiellales</taxon>
        <taxon>Mamiellaceae</taxon>
        <taxon>Micromonas</taxon>
    </lineage>
</organism>
<gene>
    <name evidence="13" type="ORF">MICPUCDRAFT_55656</name>
</gene>
<dbReference type="RefSeq" id="XP_003056532.1">
    <property type="nucleotide sequence ID" value="XM_003056486.1"/>
</dbReference>
<dbReference type="Gene3D" id="1.25.40.10">
    <property type="entry name" value="Tetratricopeptide repeat domain"/>
    <property type="match status" value="1"/>
</dbReference>
<dbReference type="GeneID" id="9681578"/>
<dbReference type="Pfam" id="PF02390">
    <property type="entry name" value="Methyltransf_4"/>
    <property type="match status" value="1"/>
</dbReference>
<dbReference type="InterPro" id="IPR057027">
    <property type="entry name" value="TPR_mt"/>
</dbReference>
<evidence type="ECO:0000256" key="5">
    <source>
        <dbReference type="ARBA" id="ARBA00022679"/>
    </source>
</evidence>
<evidence type="ECO:0000256" key="4">
    <source>
        <dbReference type="ARBA" id="ARBA00022603"/>
    </source>
</evidence>
<dbReference type="EMBL" id="GG663736">
    <property type="protein sequence ID" value="EEH59908.1"/>
    <property type="molecule type" value="Genomic_DNA"/>
</dbReference>
<keyword evidence="10" id="KW-0863">Zinc-finger</keyword>
<dbReference type="InterPro" id="IPR029063">
    <property type="entry name" value="SAM-dependent_MTases_sf"/>
</dbReference>
<keyword evidence="4 13" id="KW-0489">Methyltransferase</keyword>
<feature type="repeat" description="PPR" evidence="9">
    <location>
        <begin position="198"/>
        <end position="228"/>
    </location>
</feature>
<evidence type="ECO:0000256" key="6">
    <source>
        <dbReference type="ARBA" id="ARBA00022691"/>
    </source>
</evidence>
<dbReference type="Gene3D" id="3.40.50.150">
    <property type="entry name" value="Vaccinia Virus protein VP39"/>
    <property type="match status" value="1"/>
</dbReference>
<proteinExistence type="inferred from homology"/>
<dbReference type="NCBIfam" id="TIGR00756">
    <property type="entry name" value="PPR"/>
    <property type="match status" value="1"/>
</dbReference>
<dbReference type="OMA" id="DRFWENG"/>
<evidence type="ECO:0000256" key="2">
    <source>
        <dbReference type="ARBA" id="ARBA00007626"/>
    </source>
</evidence>
<dbReference type="InterPro" id="IPR000571">
    <property type="entry name" value="Znf_CCCH"/>
</dbReference>
<dbReference type="GO" id="GO:0008270">
    <property type="term" value="F:zinc ion binding"/>
    <property type="evidence" value="ECO:0007669"/>
    <property type="project" value="UniProtKB-KW"/>
</dbReference>
<dbReference type="EC" id="2.1.1.33" evidence="3"/>
<keyword evidence="5 13" id="KW-0808">Transferase</keyword>
<evidence type="ECO:0000256" key="9">
    <source>
        <dbReference type="PROSITE-ProRule" id="PRU00708"/>
    </source>
</evidence>
<accession>C1MLB5</accession>
<evidence type="ECO:0000256" key="8">
    <source>
        <dbReference type="ARBA" id="ARBA00022737"/>
    </source>
</evidence>
<dbReference type="STRING" id="564608.C1MLB5"/>
<dbReference type="InterPro" id="IPR003358">
    <property type="entry name" value="tRNA_(Gua-N-7)_MeTrfase_Trmb"/>
</dbReference>
<keyword evidence="6" id="KW-0949">S-adenosyl-L-methionine</keyword>
<feature type="domain" description="C3H1-type" evidence="12">
    <location>
        <begin position="356"/>
        <end position="383"/>
    </location>
</feature>
<dbReference type="Proteomes" id="UP000001876">
    <property type="component" value="Unassembled WGS sequence"/>
</dbReference>
<feature type="compositionally biased region" description="Basic and acidic residues" evidence="11">
    <location>
        <begin position="43"/>
        <end position="60"/>
    </location>
</feature>
<dbReference type="AlphaFoldDB" id="C1MLB5"/>
<dbReference type="SUPFAM" id="SSF53335">
    <property type="entry name" value="S-adenosyl-L-methionine-dependent methyltransferases"/>
    <property type="match status" value="1"/>
</dbReference>
<dbReference type="PROSITE" id="PS51375">
    <property type="entry name" value="PPR"/>
    <property type="match status" value="1"/>
</dbReference>
<feature type="compositionally biased region" description="Basic and acidic residues" evidence="11">
    <location>
        <begin position="23"/>
        <end position="36"/>
    </location>
</feature>
<keyword evidence="14" id="KW-1185">Reference proteome</keyword>
<dbReference type="PROSITE" id="PS51625">
    <property type="entry name" value="SAM_MT_TRMB"/>
    <property type="match status" value="1"/>
</dbReference>
<evidence type="ECO:0000256" key="1">
    <source>
        <dbReference type="ARBA" id="ARBA00000142"/>
    </source>
</evidence>
<dbReference type="InterPro" id="IPR002885">
    <property type="entry name" value="PPR_rpt"/>
</dbReference>
<comment type="catalytic activity">
    <reaction evidence="1">
        <text>guanosine(46) in tRNA + S-adenosyl-L-methionine = N(7)-methylguanosine(46) in tRNA + S-adenosyl-L-homocysteine</text>
        <dbReference type="Rhea" id="RHEA:42708"/>
        <dbReference type="Rhea" id="RHEA-COMP:10188"/>
        <dbReference type="Rhea" id="RHEA-COMP:10189"/>
        <dbReference type="ChEBI" id="CHEBI:57856"/>
        <dbReference type="ChEBI" id="CHEBI:59789"/>
        <dbReference type="ChEBI" id="CHEBI:74269"/>
        <dbReference type="ChEBI" id="CHEBI:74480"/>
        <dbReference type="EC" id="2.1.1.33"/>
    </reaction>
</comment>
<name>C1MLB5_MICPC</name>
<keyword evidence="10" id="KW-0862">Zinc</keyword>
<dbReference type="GO" id="GO:0008176">
    <property type="term" value="F:tRNA (guanine(46)-N7)-methyltransferase activity"/>
    <property type="evidence" value="ECO:0007669"/>
    <property type="project" value="UniProtKB-EC"/>
</dbReference>
<keyword evidence="8" id="KW-0677">Repeat</keyword>
<evidence type="ECO:0000256" key="10">
    <source>
        <dbReference type="PROSITE-ProRule" id="PRU00723"/>
    </source>
</evidence>
<keyword evidence="7" id="KW-0819">tRNA processing</keyword>
<dbReference type="eggNOG" id="ENOG502SB96">
    <property type="taxonomic scope" value="Eukaryota"/>
</dbReference>